<protein>
    <submittedName>
        <fullName evidence="1">Uncharacterized protein</fullName>
    </submittedName>
</protein>
<dbReference type="Proteomes" id="UP000615446">
    <property type="component" value="Unassembled WGS sequence"/>
</dbReference>
<comment type="caution">
    <text evidence="1">The sequence shown here is derived from an EMBL/GenBank/DDBJ whole genome shotgun (WGS) entry which is preliminary data.</text>
</comment>
<organism evidence="1 2">
    <name type="scientific">Rhizophagus clarus</name>
    <dbReference type="NCBI Taxonomy" id="94130"/>
    <lineage>
        <taxon>Eukaryota</taxon>
        <taxon>Fungi</taxon>
        <taxon>Fungi incertae sedis</taxon>
        <taxon>Mucoromycota</taxon>
        <taxon>Glomeromycotina</taxon>
        <taxon>Glomeromycetes</taxon>
        <taxon>Glomerales</taxon>
        <taxon>Glomeraceae</taxon>
        <taxon>Rhizophagus</taxon>
    </lineage>
</organism>
<accession>A0A8H3LVV1</accession>
<name>A0A8H3LVV1_9GLOM</name>
<gene>
    <name evidence="1" type="ORF">RCL2_001998900</name>
</gene>
<dbReference type="AlphaFoldDB" id="A0A8H3LVV1"/>
<sequence length="206" mass="24031">MATPSHPPIVNENNKPIKGSALIRLYKPANIFPISFSLFHVCPYLSCDTRGAGTLFNTKKARYYLLSLGQLKTTGIRTNNFSRCGEHYNEINACHKSGLHIPRDTKYYADELNHHAKKKKRSPREVKHIHSNRLGISYDVVIKMYKDIPARQHAKLPDSMKWQYFKEYKHLKFDILRSLQQIQQFNRLNMLVLSQNANAKYKRPFV</sequence>
<dbReference type="OrthoDB" id="10627094at2759"/>
<dbReference type="EMBL" id="BLAL01000225">
    <property type="protein sequence ID" value="GES93235.1"/>
    <property type="molecule type" value="Genomic_DNA"/>
</dbReference>
<proteinExistence type="predicted"/>
<evidence type="ECO:0000313" key="2">
    <source>
        <dbReference type="Proteomes" id="UP000615446"/>
    </source>
</evidence>
<reference evidence="1" key="1">
    <citation type="submission" date="2019-10" db="EMBL/GenBank/DDBJ databases">
        <title>Conservation and host-specific expression of non-tandemly repeated heterogenous ribosome RNA gene in arbuscular mycorrhizal fungi.</title>
        <authorList>
            <person name="Maeda T."/>
            <person name="Kobayashi Y."/>
            <person name="Nakagawa T."/>
            <person name="Ezawa T."/>
            <person name="Yamaguchi K."/>
            <person name="Bino T."/>
            <person name="Nishimoto Y."/>
            <person name="Shigenobu S."/>
            <person name="Kawaguchi M."/>
        </authorList>
    </citation>
    <scope>NUCLEOTIDE SEQUENCE</scope>
    <source>
        <strain evidence="1">HR1</strain>
    </source>
</reference>
<evidence type="ECO:0000313" key="1">
    <source>
        <dbReference type="EMBL" id="GES93235.1"/>
    </source>
</evidence>